<feature type="transmembrane region" description="Helical" evidence="9">
    <location>
        <begin position="498"/>
        <end position="516"/>
    </location>
</feature>
<feature type="transmembrane region" description="Helical" evidence="9">
    <location>
        <begin position="559"/>
        <end position="578"/>
    </location>
</feature>
<feature type="transmembrane region" description="Helical" evidence="9">
    <location>
        <begin position="427"/>
        <end position="453"/>
    </location>
</feature>
<comment type="similarity">
    <text evidence="1">Belongs to the protein kinase superfamily. NEK Ser/Thr protein kinase family. NIMA subfamily.</text>
</comment>
<dbReference type="RefSeq" id="WP_179501400.1">
    <property type="nucleotide sequence ID" value="NZ_JACCAA010000001.1"/>
</dbReference>
<dbReference type="GO" id="GO:0004674">
    <property type="term" value="F:protein serine/threonine kinase activity"/>
    <property type="evidence" value="ECO:0007669"/>
    <property type="project" value="UniProtKB-KW"/>
</dbReference>
<keyword evidence="12" id="KW-1185">Reference proteome</keyword>
<comment type="caution">
    <text evidence="11">The sequence shown here is derived from an EMBL/GenBank/DDBJ whole genome shotgun (WGS) entry which is preliminary data.</text>
</comment>
<dbReference type="EC" id="2.7.11.1" evidence="2"/>
<feature type="region of interest" description="Disordered" evidence="8">
    <location>
        <begin position="268"/>
        <end position="412"/>
    </location>
</feature>
<dbReference type="Pfam" id="PF00069">
    <property type="entry name" value="Pkinase"/>
    <property type="match status" value="1"/>
</dbReference>
<evidence type="ECO:0000256" key="9">
    <source>
        <dbReference type="SAM" id="Phobius"/>
    </source>
</evidence>
<evidence type="ECO:0000256" key="4">
    <source>
        <dbReference type="ARBA" id="ARBA00022741"/>
    </source>
</evidence>
<dbReference type="InterPro" id="IPR050660">
    <property type="entry name" value="NEK_Ser/Thr_kinase"/>
</dbReference>
<dbReference type="InterPro" id="IPR011009">
    <property type="entry name" value="Kinase-like_dom_sf"/>
</dbReference>
<keyword evidence="6 7" id="KW-0067">ATP-binding</keyword>
<keyword evidence="9" id="KW-0812">Transmembrane</keyword>
<organism evidence="11 12">
    <name type="scientific">Nocardioides daedukensis</name>
    <dbReference type="NCBI Taxonomy" id="634462"/>
    <lineage>
        <taxon>Bacteria</taxon>
        <taxon>Bacillati</taxon>
        <taxon>Actinomycetota</taxon>
        <taxon>Actinomycetes</taxon>
        <taxon>Propionibacteriales</taxon>
        <taxon>Nocardioidaceae</taxon>
        <taxon>Nocardioides</taxon>
    </lineage>
</organism>
<keyword evidence="5 11" id="KW-0418">Kinase</keyword>
<evidence type="ECO:0000256" key="5">
    <source>
        <dbReference type="ARBA" id="ARBA00022777"/>
    </source>
</evidence>
<dbReference type="Gene3D" id="3.30.200.20">
    <property type="entry name" value="Phosphorylase Kinase, domain 1"/>
    <property type="match status" value="1"/>
</dbReference>
<keyword evidence="11" id="KW-0723">Serine/threonine-protein kinase</keyword>
<feature type="binding site" evidence="7">
    <location>
        <position position="44"/>
    </location>
    <ligand>
        <name>ATP</name>
        <dbReference type="ChEBI" id="CHEBI:30616"/>
    </ligand>
</feature>
<dbReference type="SUPFAM" id="SSF56112">
    <property type="entry name" value="Protein kinase-like (PK-like)"/>
    <property type="match status" value="1"/>
</dbReference>
<feature type="domain" description="Protein kinase" evidence="10">
    <location>
        <begin position="16"/>
        <end position="269"/>
    </location>
</feature>
<dbReference type="Proteomes" id="UP000540656">
    <property type="component" value="Unassembled WGS sequence"/>
</dbReference>
<dbReference type="EMBL" id="JACCAA010000001">
    <property type="protein sequence ID" value="NYG58220.1"/>
    <property type="molecule type" value="Genomic_DNA"/>
</dbReference>
<dbReference type="PROSITE" id="PS50011">
    <property type="entry name" value="PROTEIN_KINASE_DOM"/>
    <property type="match status" value="1"/>
</dbReference>
<dbReference type="CDD" id="cd14014">
    <property type="entry name" value="STKc_PknB_like"/>
    <property type="match status" value="1"/>
</dbReference>
<dbReference type="InterPro" id="IPR000719">
    <property type="entry name" value="Prot_kinase_dom"/>
</dbReference>
<dbReference type="SMART" id="SM00220">
    <property type="entry name" value="S_TKc"/>
    <property type="match status" value="1"/>
</dbReference>
<dbReference type="PANTHER" id="PTHR43671:SF13">
    <property type="entry name" value="SERINE_THREONINE-PROTEIN KINASE NEK2"/>
    <property type="match status" value="1"/>
</dbReference>
<feature type="compositionally biased region" description="Low complexity" evidence="8">
    <location>
        <begin position="369"/>
        <end position="406"/>
    </location>
</feature>
<reference evidence="11 12" key="1">
    <citation type="submission" date="2020-07" db="EMBL/GenBank/DDBJ databases">
        <title>Sequencing the genomes of 1000 actinobacteria strains.</title>
        <authorList>
            <person name="Klenk H.-P."/>
        </authorList>
    </citation>
    <scope>NUCLEOTIDE SEQUENCE [LARGE SCALE GENOMIC DNA]</scope>
    <source>
        <strain evidence="11 12">DSM 23819</strain>
    </source>
</reference>
<evidence type="ECO:0000313" key="11">
    <source>
        <dbReference type="EMBL" id="NYG58220.1"/>
    </source>
</evidence>
<dbReference type="AlphaFoldDB" id="A0A7Y9S2C5"/>
<feature type="compositionally biased region" description="Low complexity" evidence="8">
    <location>
        <begin position="333"/>
        <end position="360"/>
    </location>
</feature>
<evidence type="ECO:0000256" key="7">
    <source>
        <dbReference type="PROSITE-ProRule" id="PRU10141"/>
    </source>
</evidence>
<evidence type="ECO:0000256" key="3">
    <source>
        <dbReference type="ARBA" id="ARBA00022679"/>
    </source>
</evidence>
<dbReference type="PROSITE" id="PS00108">
    <property type="entry name" value="PROTEIN_KINASE_ST"/>
    <property type="match status" value="1"/>
</dbReference>
<keyword evidence="3" id="KW-0808">Transferase</keyword>
<accession>A0A7Y9S2C5</accession>
<dbReference type="InterPro" id="IPR017441">
    <property type="entry name" value="Protein_kinase_ATP_BS"/>
</dbReference>
<evidence type="ECO:0000256" key="8">
    <source>
        <dbReference type="SAM" id="MobiDB-lite"/>
    </source>
</evidence>
<feature type="transmembrane region" description="Helical" evidence="9">
    <location>
        <begin position="521"/>
        <end position="539"/>
    </location>
</feature>
<feature type="transmembrane region" description="Helical" evidence="9">
    <location>
        <begin position="474"/>
        <end position="492"/>
    </location>
</feature>
<sequence length="606" mass="64122">MTTQGRAPSGMQVGDYELLTRIGEGGMGVVHLARRPGGQRVALKVLRPHVVGDAEARERLAREVKSLSRVQLPRIAEIVDADPWGPVPFVATRYVPGLNLHDHVAEEGPLEGADLIVFARGLAEAIQAVHHVGVLHRDVKPSNVLMEGRHPVLIDFGLARLADDERITRTGYLMGTPGYLAPEVLFGHEPTSASDVHAWAGTVTFAGLGRGPFGKGPSMAVLDRVRRGDHDLDGLGYEVLGLVVAALDPDPANRPTLTQLIARLGEDAIRDRSRPGRKSVPAPATMTMPLSAAPDFTATEVVGNGPNHVTSGVTSGEAPTRQQPPGQQPPHPQAASHPAAQPQASPSAGESFMAPARSPYQQPPPPQSGYPGQPGAGPHSPHHQGTPQQSGTPQQQGTPQQSAPQQSAPPRPSWAVRLRRTTLGLGLLAAVGSGVAAGPWLTLSLVTALVILLRSVSLSSTAATQRRNRRGTKWYDGLVDVLAAPWHFLVSLPLSLLLVAWGWMLAACVALVLLLLGVEDIVLLLVSGLVLGVSVWTGPGSSRVRTPVRNIGRPMAGDTMWWGIGVVVLCAITALMLYTAGSNGVEWTPTNTSPWGGNSWLAKLDR</sequence>
<name>A0A7Y9S2C5_9ACTN</name>
<dbReference type="PANTHER" id="PTHR43671">
    <property type="entry name" value="SERINE/THREONINE-PROTEIN KINASE NEK"/>
    <property type="match status" value="1"/>
</dbReference>
<keyword evidence="4 7" id="KW-0547">Nucleotide-binding</keyword>
<gene>
    <name evidence="11" type="ORF">BJ980_001143</name>
</gene>
<keyword evidence="9" id="KW-0472">Membrane</keyword>
<keyword evidence="9" id="KW-1133">Transmembrane helix</keyword>
<protein>
    <recommendedName>
        <fullName evidence="2">non-specific serine/threonine protein kinase</fullName>
        <ecNumber evidence="2">2.7.11.1</ecNumber>
    </recommendedName>
</protein>
<dbReference type="PROSITE" id="PS00107">
    <property type="entry name" value="PROTEIN_KINASE_ATP"/>
    <property type="match status" value="1"/>
</dbReference>
<evidence type="ECO:0000256" key="6">
    <source>
        <dbReference type="ARBA" id="ARBA00022840"/>
    </source>
</evidence>
<evidence type="ECO:0000256" key="1">
    <source>
        <dbReference type="ARBA" id="ARBA00010886"/>
    </source>
</evidence>
<dbReference type="InterPro" id="IPR008271">
    <property type="entry name" value="Ser/Thr_kinase_AS"/>
</dbReference>
<dbReference type="GO" id="GO:0005524">
    <property type="term" value="F:ATP binding"/>
    <property type="evidence" value="ECO:0007669"/>
    <property type="project" value="UniProtKB-UniRule"/>
</dbReference>
<evidence type="ECO:0000313" key="12">
    <source>
        <dbReference type="Proteomes" id="UP000540656"/>
    </source>
</evidence>
<proteinExistence type="inferred from homology"/>
<evidence type="ECO:0000259" key="10">
    <source>
        <dbReference type="PROSITE" id="PS50011"/>
    </source>
</evidence>
<evidence type="ECO:0000256" key="2">
    <source>
        <dbReference type="ARBA" id="ARBA00012513"/>
    </source>
</evidence>
<dbReference type="Gene3D" id="1.10.510.10">
    <property type="entry name" value="Transferase(Phosphotransferase) domain 1"/>
    <property type="match status" value="1"/>
</dbReference>